<dbReference type="OrthoDB" id="10399896at2759"/>
<sequence>MSVFQTKGEWKKLRNRIIPWSTGDNYASTQVTLSSNMSKMDRDGWQVHSDANVDANERNQKTIIPPITMFTGNPKGKVLGNEKIRFESWNLRFTRRMEEQRQFCGPVSCQVRAGGQVMQ</sequence>
<evidence type="ECO:0000313" key="1">
    <source>
        <dbReference type="EMBL" id="KGM92410.1"/>
    </source>
</evidence>
<name>A0A0A0HYG1_PARBD</name>
<dbReference type="AlphaFoldDB" id="A0A0A0HYG1"/>
<proteinExistence type="predicted"/>
<dbReference type="HOGENOM" id="CLU_2062193_0_0_1"/>
<gene>
    <name evidence="1" type="ORF">PADG_11222</name>
</gene>
<dbReference type="eggNOG" id="ENOG502RQF0">
    <property type="taxonomic scope" value="Eukaryota"/>
</dbReference>
<dbReference type="VEuPathDB" id="FungiDB:PADG_11222"/>
<dbReference type="GeneID" id="22587119"/>
<dbReference type="RefSeq" id="XP_010757790.1">
    <property type="nucleotide sequence ID" value="XM_010759488.1"/>
</dbReference>
<organism evidence="1 2">
    <name type="scientific">Paracoccidioides brasiliensis (strain Pb18)</name>
    <dbReference type="NCBI Taxonomy" id="502780"/>
    <lineage>
        <taxon>Eukaryota</taxon>
        <taxon>Fungi</taxon>
        <taxon>Dikarya</taxon>
        <taxon>Ascomycota</taxon>
        <taxon>Pezizomycotina</taxon>
        <taxon>Eurotiomycetes</taxon>
        <taxon>Eurotiomycetidae</taxon>
        <taxon>Onygenales</taxon>
        <taxon>Ajellomycetaceae</taxon>
        <taxon>Paracoccidioides</taxon>
    </lineage>
</organism>
<dbReference type="InParanoid" id="A0A0A0HYG1"/>
<dbReference type="EMBL" id="KN275958">
    <property type="protein sequence ID" value="KGM92410.1"/>
    <property type="molecule type" value="Genomic_DNA"/>
</dbReference>
<protein>
    <submittedName>
        <fullName evidence="1">Uncharacterized protein</fullName>
    </submittedName>
</protein>
<accession>A0A0A0HYG1</accession>
<evidence type="ECO:0000313" key="2">
    <source>
        <dbReference type="Proteomes" id="UP000001628"/>
    </source>
</evidence>
<keyword evidence="2" id="KW-1185">Reference proteome</keyword>
<reference evidence="1 2" key="1">
    <citation type="journal article" date="2011" name="PLoS Genet.">
        <title>Comparative genomic analysis of human fungal pathogens causing paracoccidioidomycosis.</title>
        <authorList>
            <person name="Desjardins C.A."/>
            <person name="Champion M.D."/>
            <person name="Holder J.W."/>
            <person name="Muszewska A."/>
            <person name="Goldberg J."/>
            <person name="Bailao A.M."/>
            <person name="Brigido M.M."/>
            <person name="Ferreira M.E."/>
            <person name="Garcia A.M."/>
            <person name="Grynberg M."/>
            <person name="Gujja S."/>
            <person name="Heiman D.I."/>
            <person name="Henn M.R."/>
            <person name="Kodira C.D."/>
            <person name="Leon-Narvaez H."/>
            <person name="Longo L.V."/>
            <person name="Ma L.J."/>
            <person name="Malavazi I."/>
            <person name="Matsuo A.L."/>
            <person name="Morais F.V."/>
            <person name="Pereira M."/>
            <person name="Rodriguez-Brito S."/>
            <person name="Sakthikumar S."/>
            <person name="Salem-Izacc S.M."/>
            <person name="Sykes S.M."/>
            <person name="Teixeira M.M."/>
            <person name="Vallejo M.C."/>
            <person name="Walter M.E."/>
            <person name="Yandava C."/>
            <person name="Young S."/>
            <person name="Zeng Q."/>
            <person name="Zucker J."/>
            <person name="Felipe M.S."/>
            <person name="Goldman G.H."/>
            <person name="Haas B.J."/>
            <person name="McEwen J.G."/>
            <person name="Nino-Vega G."/>
            <person name="Puccia R."/>
            <person name="San-Blas G."/>
            <person name="Soares C.M."/>
            <person name="Birren B.W."/>
            <person name="Cuomo C.A."/>
        </authorList>
    </citation>
    <scope>NUCLEOTIDE SEQUENCE [LARGE SCALE GENOMIC DNA]</scope>
    <source>
        <strain evidence="1 2">Pb18</strain>
    </source>
</reference>
<dbReference type="KEGG" id="pbn:PADG_11222"/>
<dbReference type="Proteomes" id="UP000001628">
    <property type="component" value="Unassembled WGS sequence"/>
</dbReference>